<evidence type="ECO:0000256" key="1">
    <source>
        <dbReference type="ARBA" id="ARBA00004141"/>
    </source>
</evidence>
<dbReference type="SUPFAM" id="SSF103473">
    <property type="entry name" value="MFS general substrate transporter"/>
    <property type="match status" value="1"/>
</dbReference>
<keyword evidence="5 6" id="KW-0472">Membrane</keyword>
<dbReference type="GO" id="GO:0022857">
    <property type="term" value="F:transmembrane transporter activity"/>
    <property type="evidence" value="ECO:0007669"/>
    <property type="project" value="InterPro"/>
</dbReference>
<dbReference type="Proteomes" id="UP000631114">
    <property type="component" value="Unassembled WGS sequence"/>
</dbReference>
<evidence type="ECO:0000313" key="7">
    <source>
        <dbReference type="EMBL" id="KAF9593178.1"/>
    </source>
</evidence>
<comment type="caution">
    <text evidence="7">The sequence shown here is derived from an EMBL/GenBank/DDBJ whole genome shotgun (WGS) entry which is preliminary data.</text>
</comment>
<reference evidence="7 8" key="1">
    <citation type="submission" date="2020-10" db="EMBL/GenBank/DDBJ databases">
        <title>The Coptis chinensis genome and diversification of protoberbering-type alkaloids.</title>
        <authorList>
            <person name="Wang B."/>
            <person name="Shu S."/>
            <person name="Song C."/>
            <person name="Liu Y."/>
        </authorList>
    </citation>
    <scope>NUCLEOTIDE SEQUENCE [LARGE SCALE GENOMIC DNA]</scope>
    <source>
        <strain evidence="7">HL-2020</strain>
        <tissue evidence="7">Leaf</tissue>
    </source>
</reference>
<organism evidence="7 8">
    <name type="scientific">Coptis chinensis</name>
    <dbReference type="NCBI Taxonomy" id="261450"/>
    <lineage>
        <taxon>Eukaryota</taxon>
        <taxon>Viridiplantae</taxon>
        <taxon>Streptophyta</taxon>
        <taxon>Embryophyta</taxon>
        <taxon>Tracheophyta</taxon>
        <taxon>Spermatophyta</taxon>
        <taxon>Magnoliopsida</taxon>
        <taxon>Ranunculales</taxon>
        <taxon>Ranunculaceae</taxon>
        <taxon>Coptidoideae</taxon>
        <taxon>Coptis</taxon>
    </lineage>
</organism>
<evidence type="ECO:0000256" key="5">
    <source>
        <dbReference type="ARBA" id="ARBA00023136"/>
    </source>
</evidence>
<dbReference type="InterPro" id="IPR036259">
    <property type="entry name" value="MFS_trans_sf"/>
</dbReference>
<keyword evidence="3 6" id="KW-0812">Transmembrane</keyword>
<keyword evidence="4 6" id="KW-1133">Transmembrane helix</keyword>
<feature type="transmembrane region" description="Helical" evidence="6">
    <location>
        <begin position="303"/>
        <end position="324"/>
    </location>
</feature>
<feature type="transmembrane region" description="Helical" evidence="6">
    <location>
        <begin position="78"/>
        <end position="97"/>
    </location>
</feature>
<dbReference type="EMBL" id="JADFTS010000008">
    <property type="protein sequence ID" value="KAF9593178.1"/>
    <property type="molecule type" value="Genomic_DNA"/>
</dbReference>
<evidence type="ECO:0000256" key="4">
    <source>
        <dbReference type="ARBA" id="ARBA00022989"/>
    </source>
</evidence>
<sequence>MVSLTLSATIPGLTPPSCKGTEVCNVASQGQLSILYVCLILSAIGAGGIRPCVVVFGADQFDESDPKQKTKTWNFFNWYYIVMGLSVLVAITVIVYIQDYVGWGWGLGIPTVIWFFSIVFFVSGYRMYRTVEPSGSPFTRLCQVVVAAIKKRKLPKVYDPTSLYDNDELDASIIANGKLLHTKQLRFLDKAAIRTEKDKLTSGAPNLWRLSTAHRVEELKSILRMGPIWASGLLLVTASAQQGTFTIQQARTMERHITPSFQIPPASMAVFTVVTMLITVTFYDRVFIPVARRFTGVDRGISYLHRMTIGFFISTIATFISGFIEIKRKNVAASHGLTDITNATIPISVFWLVPQYALHGVAEGFASVGHLEYFFDQSPESMRSTATAFYWTAIAAGSYLSSLMVTLVHKYSAGPNGTNWLPDYNLNKGKLEYFYWLTTLLQVVNLVYYLICVKYYTFKSVQIQYRGGESEEGQELVERV</sequence>
<gene>
    <name evidence="7" type="ORF">IFM89_020474</name>
</gene>
<evidence type="ECO:0000256" key="3">
    <source>
        <dbReference type="ARBA" id="ARBA00022692"/>
    </source>
</evidence>
<dbReference type="Pfam" id="PF00854">
    <property type="entry name" value="PTR2"/>
    <property type="match status" value="1"/>
</dbReference>
<dbReference type="PANTHER" id="PTHR11654">
    <property type="entry name" value="OLIGOPEPTIDE TRANSPORTER-RELATED"/>
    <property type="match status" value="1"/>
</dbReference>
<accession>A0A835H7U3</accession>
<feature type="transmembrane region" description="Helical" evidence="6">
    <location>
        <begin position="103"/>
        <end position="122"/>
    </location>
</feature>
<feature type="transmembrane region" description="Helical" evidence="6">
    <location>
        <begin position="433"/>
        <end position="456"/>
    </location>
</feature>
<dbReference type="InterPro" id="IPR000109">
    <property type="entry name" value="POT_fam"/>
</dbReference>
<protein>
    <submittedName>
        <fullName evidence="7">Uncharacterized protein</fullName>
    </submittedName>
</protein>
<dbReference type="GO" id="GO:0016020">
    <property type="term" value="C:membrane"/>
    <property type="evidence" value="ECO:0007669"/>
    <property type="project" value="UniProtKB-SubCell"/>
</dbReference>
<evidence type="ECO:0000256" key="2">
    <source>
        <dbReference type="ARBA" id="ARBA00005982"/>
    </source>
</evidence>
<evidence type="ECO:0000256" key="6">
    <source>
        <dbReference type="SAM" id="Phobius"/>
    </source>
</evidence>
<feature type="transmembrane region" description="Helical" evidence="6">
    <location>
        <begin position="388"/>
        <end position="413"/>
    </location>
</feature>
<comment type="similarity">
    <text evidence="2">Belongs to the major facilitator superfamily. Proton-dependent oligopeptide transporter (POT/PTR) (TC 2.A.17) family.</text>
</comment>
<dbReference type="Gene3D" id="1.20.1250.20">
    <property type="entry name" value="MFS general substrate transporter like domains"/>
    <property type="match status" value="1"/>
</dbReference>
<evidence type="ECO:0000313" key="8">
    <source>
        <dbReference type="Proteomes" id="UP000631114"/>
    </source>
</evidence>
<name>A0A835H7U3_9MAGN</name>
<dbReference type="AlphaFoldDB" id="A0A835H7U3"/>
<proteinExistence type="inferred from homology"/>
<dbReference type="OrthoDB" id="8904098at2759"/>
<feature type="transmembrane region" description="Helical" evidence="6">
    <location>
        <begin position="263"/>
        <end position="283"/>
    </location>
</feature>
<feature type="transmembrane region" description="Helical" evidence="6">
    <location>
        <begin position="30"/>
        <end position="57"/>
    </location>
</feature>
<comment type="subcellular location">
    <subcellularLocation>
        <location evidence="1">Membrane</location>
        <topology evidence="1">Multi-pass membrane protein</topology>
    </subcellularLocation>
</comment>
<keyword evidence="8" id="KW-1185">Reference proteome</keyword>